<name>A0A9Y2MTE3_9PSEU</name>
<dbReference type="EMBL" id="CP127294">
    <property type="protein sequence ID" value="WIX77681.1"/>
    <property type="molecule type" value="Genomic_DNA"/>
</dbReference>
<reference evidence="1 2" key="1">
    <citation type="submission" date="2023-06" db="EMBL/GenBank/DDBJ databases">
        <authorList>
            <person name="Oyuntsetseg B."/>
            <person name="Kim S.B."/>
        </authorList>
    </citation>
    <scope>NUCLEOTIDE SEQUENCE [LARGE SCALE GENOMIC DNA]</scope>
    <source>
        <strain evidence="1 2">2-15</strain>
    </source>
</reference>
<keyword evidence="2" id="KW-1185">Reference proteome</keyword>
<sequence>MSEEYEYAALRVVPRADREESMNGGVLLYCRARKFLAAAVDLDARRLHALDPTADVDTVRALLIAIAAGCADAPDAGRHFRWLTAPRSTVVRAGPVHTGFADDPAAELDRLLTALVRPLGNH</sequence>
<proteinExistence type="predicted"/>
<accession>A0A9Y2MTE3</accession>
<evidence type="ECO:0000313" key="2">
    <source>
        <dbReference type="Proteomes" id="UP001236014"/>
    </source>
</evidence>
<dbReference type="InterPro" id="IPR021398">
    <property type="entry name" value="DUF3037"/>
</dbReference>
<dbReference type="Pfam" id="PF11236">
    <property type="entry name" value="DUF3037"/>
    <property type="match status" value="1"/>
</dbReference>
<organism evidence="1 2">
    <name type="scientific">Amycolatopsis carbonis</name>
    <dbReference type="NCBI Taxonomy" id="715471"/>
    <lineage>
        <taxon>Bacteria</taxon>
        <taxon>Bacillati</taxon>
        <taxon>Actinomycetota</taxon>
        <taxon>Actinomycetes</taxon>
        <taxon>Pseudonocardiales</taxon>
        <taxon>Pseudonocardiaceae</taxon>
        <taxon>Amycolatopsis</taxon>
    </lineage>
</organism>
<dbReference type="KEGG" id="acab:QRX50_40805"/>
<evidence type="ECO:0000313" key="1">
    <source>
        <dbReference type="EMBL" id="WIX77681.1"/>
    </source>
</evidence>
<gene>
    <name evidence="1" type="ORF">QRX50_40805</name>
</gene>
<dbReference type="RefSeq" id="WP_285968421.1">
    <property type="nucleotide sequence ID" value="NZ_CP127294.1"/>
</dbReference>
<protein>
    <submittedName>
        <fullName evidence="1">DUF3037 domain-containing protein</fullName>
    </submittedName>
</protein>
<dbReference type="Proteomes" id="UP001236014">
    <property type="component" value="Chromosome"/>
</dbReference>
<dbReference type="AlphaFoldDB" id="A0A9Y2MTE3"/>